<feature type="transmembrane region" description="Helical" evidence="6">
    <location>
        <begin position="59"/>
        <end position="79"/>
    </location>
</feature>
<keyword evidence="2 6" id="KW-0812">Transmembrane</keyword>
<evidence type="ECO:0000256" key="6">
    <source>
        <dbReference type="SAM" id="Phobius"/>
    </source>
</evidence>
<dbReference type="GO" id="GO:0016020">
    <property type="term" value="C:membrane"/>
    <property type="evidence" value="ECO:0007669"/>
    <property type="project" value="UniProtKB-SubCell"/>
</dbReference>
<keyword evidence="4 6" id="KW-0472">Membrane</keyword>
<name>A0A8H7J9B4_9PLEO</name>
<evidence type="ECO:0000256" key="2">
    <source>
        <dbReference type="ARBA" id="ARBA00022692"/>
    </source>
</evidence>
<evidence type="ECO:0000256" key="4">
    <source>
        <dbReference type="ARBA" id="ARBA00023136"/>
    </source>
</evidence>
<feature type="domain" description="Rhodopsin" evidence="7">
    <location>
        <begin position="101"/>
        <end position="237"/>
    </location>
</feature>
<dbReference type="AlphaFoldDB" id="A0A8H7J9B4"/>
<organism evidence="8 9">
    <name type="scientific">Ascochyta lentis</name>
    <dbReference type="NCBI Taxonomy" id="205686"/>
    <lineage>
        <taxon>Eukaryota</taxon>
        <taxon>Fungi</taxon>
        <taxon>Dikarya</taxon>
        <taxon>Ascomycota</taxon>
        <taxon>Pezizomycotina</taxon>
        <taxon>Dothideomycetes</taxon>
        <taxon>Pleosporomycetidae</taxon>
        <taxon>Pleosporales</taxon>
        <taxon>Pleosporineae</taxon>
        <taxon>Didymellaceae</taxon>
        <taxon>Ascochyta</taxon>
    </lineage>
</organism>
<accession>A0A8H7J9B4</accession>
<evidence type="ECO:0000313" key="8">
    <source>
        <dbReference type="EMBL" id="KAF9698141.1"/>
    </source>
</evidence>
<dbReference type="PANTHER" id="PTHR33048">
    <property type="entry name" value="PTH11-LIKE INTEGRAL MEMBRANE PROTEIN (AFU_ORTHOLOGUE AFUA_5G11245)"/>
    <property type="match status" value="1"/>
</dbReference>
<dbReference type="InterPro" id="IPR052337">
    <property type="entry name" value="SAT4-like"/>
</dbReference>
<dbReference type="OrthoDB" id="5022096at2759"/>
<dbReference type="PANTHER" id="PTHR33048:SF167">
    <property type="entry name" value="INTEGRAL MEMBRANE PROTEIN"/>
    <property type="match status" value="1"/>
</dbReference>
<feature type="transmembrane region" description="Helical" evidence="6">
    <location>
        <begin position="26"/>
        <end position="47"/>
    </location>
</feature>
<dbReference type="Pfam" id="PF20684">
    <property type="entry name" value="Fung_rhodopsin"/>
    <property type="match status" value="1"/>
</dbReference>
<dbReference type="Proteomes" id="UP000651452">
    <property type="component" value="Unassembled WGS sequence"/>
</dbReference>
<comment type="caution">
    <text evidence="8">The sequence shown here is derived from an EMBL/GenBank/DDBJ whole genome shotgun (WGS) entry which is preliminary data.</text>
</comment>
<reference evidence="8" key="1">
    <citation type="submission" date="2018-12" db="EMBL/GenBank/DDBJ databases">
        <authorList>
            <person name="Syme R.A."/>
            <person name="Farfan-Caceres L."/>
            <person name="Lichtenzveig J."/>
        </authorList>
    </citation>
    <scope>NUCLEOTIDE SEQUENCE</scope>
    <source>
        <strain evidence="8">Al4</strain>
    </source>
</reference>
<evidence type="ECO:0000256" key="3">
    <source>
        <dbReference type="ARBA" id="ARBA00022989"/>
    </source>
</evidence>
<gene>
    <name evidence="8" type="ORF">EKO04_003882</name>
</gene>
<feature type="transmembrane region" description="Helical" evidence="6">
    <location>
        <begin position="141"/>
        <end position="163"/>
    </location>
</feature>
<evidence type="ECO:0000256" key="5">
    <source>
        <dbReference type="ARBA" id="ARBA00038359"/>
    </source>
</evidence>
<evidence type="ECO:0000256" key="1">
    <source>
        <dbReference type="ARBA" id="ARBA00004141"/>
    </source>
</evidence>
<evidence type="ECO:0000313" key="9">
    <source>
        <dbReference type="Proteomes" id="UP000651452"/>
    </source>
</evidence>
<comment type="subcellular location">
    <subcellularLocation>
        <location evidence="1">Membrane</location>
        <topology evidence="1">Multi-pass membrane protein</topology>
    </subcellularLocation>
</comment>
<dbReference type="EMBL" id="RZGK01000006">
    <property type="protein sequence ID" value="KAF9698141.1"/>
    <property type="molecule type" value="Genomic_DNA"/>
</dbReference>
<dbReference type="InterPro" id="IPR049326">
    <property type="entry name" value="Rhodopsin_dom_fungi"/>
</dbReference>
<comment type="similarity">
    <text evidence="5">Belongs to the SAT4 family.</text>
</comment>
<keyword evidence="3 6" id="KW-1133">Transmembrane helix</keyword>
<feature type="transmembrane region" description="Helical" evidence="6">
    <location>
        <begin position="175"/>
        <end position="193"/>
    </location>
</feature>
<proteinExistence type="inferred from homology"/>
<sequence length="336" mass="36939">MSAPIVSSGTPNLTPDYIAFTNARALLAKAGSVFGVAAAVVFLRVYVRVCMLRSFGKDDWAMVLAMLLATGTFVCYVLEVPLGLGKHLAVVQMDIINYRELLKMFQCVPIAAAWDTRLRPPPIGEGSAKCFSMQTFGRIGMFNSVINILTDFLLALLPVPLIWQLQLNLRTKISLILVLSLGLFACVAGIMKVRLNKTILSDPNRFIYDGYSMWNFVELDVGIIAGSLPAIKPLFNRFLDAARGLTSGPSKSSGLGDRNTLGYQRQAEQSDRDIALIDYRNDHGPFVRMSAHTPGSTEKVTWSMERAKNSEDSILAHHNVDNTPDAIVVTRDVLIT</sequence>
<keyword evidence="9" id="KW-1185">Reference proteome</keyword>
<protein>
    <recommendedName>
        <fullName evidence="7">Rhodopsin domain-containing protein</fullName>
    </recommendedName>
</protein>
<reference evidence="8" key="2">
    <citation type="submission" date="2020-09" db="EMBL/GenBank/DDBJ databases">
        <title>Reference genome assembly for Australian Ascochyta lentis isolate Al4.</title>
        <authorList>
            <person name="Lee R.C."/>
            <person name="Farfan-Caceres L.M."/>
            <person name="Debler J.W."/>
            <person name="Williams A.H."/>
            <person name="Henares B.M."/>
        </authorList>
    </citation>
    <scope>NUCLEOTIDE SEQUENCE</scope>
    <source>
        <strain evidence="8">Al4</strain>
    </source>
</reference>
<evidence type="ECO:0000259" key="7">
    <source>
        <dbReference type="Pfam" id="PF20684"/>
    </source>
</evidence>